<feature type="compositionally biased region" description="Basic and acidic residues" evidence="1">
    <location>
        <begin position="359"/>
        <end position="378"/>
    </location>
</feature>
<dbReference type="Gene3D" id="2.60.120.200">
    <property type="match status" value="1"/>
</dbReference>
<gene>
    <name evidence="2" type="ORF">APCEc03_092</name>
</gene>
<dbReference type="EMBL" id="KR422353">
    <property type="protein sequence ID" value="AKO61493.1"/>
    <property type="molecule type" value="Genomic_DNA"/>
</dbReference>
<accession>A0A0U2DE20</accession>
<feature type="region of interest" description="Disordered" evidence="1">
    <location>
        <begin position="115"/>
        <end position="148"/>
    </location>
</feature>
<feature type="region of interest" description="Disordered" evidence="1">
    <location>
        <begin position="217"/>
        <end position="243"/>
    </location>
</feature>
<feature type="compositionally biased region" description="Polar residues" evidence="1">
    <location>
        <begin position="229"/>
        <end position="243"/>
    </location>
</feature>
<evidence type="ECO:0000313" key="2">
    <source>
        <dbReference type="EMBL" id="AKO61493.1"/>
    </source>
</evidence>
<dbReference type="InterPro" id="IPR013320">
    <property type="entry name" value="ConA-like_dom_sf"/>
</dbReference>
<organism evidence="2 3">
    <name type="scientific">Escherichia phage phiAPCEc03</name>
    <dbReference type="NCBI Taxonomy" id="1655307"/>
    <lineage>
        <taxon>Viruses</taxon>
        <taxon>Duplodnaviria</taxon>
        <taxon>Heunggongvirae</taxon>
        <taxon>Uroviricota</taxon>
        <taxon>Caudoviricetes</taxon>
        <taxon>Demerecviridae</taxon>
        <taxon>Markadamsvirinae</taxon>
        <taxon>Tequintavirus</taxon>
        <taxon>Tequintavirus APCEc03</taxon>
    </lineage>
</organism>
<feature type="compositionally biased region" description="Low complexity" evidence="1">
    <location>
        <begin position="340"/>
        <end position="358"/>
    </location>
</feature>
<dbReference type="Gene3D" id="1.20.5.1700">
    <property type="match status" value="1"/>
</dbReference>
<feature type="compositionally biased region" description="Polar residues" evidence="1">
    <location>
        <begin position="119"/>
        <end position="138"/>
    </location>
</feature>
<sequence length="815" mass="86482">MAITTKIIVQQILNIDDTKATASKFPRYTVTLGNSISSITAIELVSSIEAAAKSAAAAKDSEIAAKTSELNAKNSEQEAAISAGASEASANQSATSATQSAASANKSAESAAAAKISETNAKTSETNAKTSETNAKTSETNADASAAAAKISETNAKASETNAAQSAADAKLSEGNAKVSETNAAQSAADSSGFRNEAEIFSGQAAASASAAKISETNAKTSETKAKASETNAAGSATSASQSVATIQGLKSDVEQLKSDTQDIKNSAITETTALKADVEQLKSDTQAIKNSAITETTALKADVEQLKTDTQGIKDSAVSETTTLKDQAAASAAQAGNSAVEAGQQASNAAGSANSSKVEADRAKAEADRAEVAANRDPDLQPFPDVWIPFNDSLDMLAGYSPGYKKITVGEDVITMPSDKVVSFTRASNATYINKHGEFCIANIDEPRFEKQGLLIEGQRTNHITFSNDPASLNTDKHRSDVTYNVDKYGFAYATATANENSHGEYPSLFYCKTVNAINCQQNEYVSLSIRVKANSDIYITPQFYLVGKDGGLILGARSFISCETGEVSSVVEGRGTIAHRIYREDNGWLKVEAMCKFVERGGSSIGSVNYCRNNDQPSQVGDTISFCTPQFEKGFCASSFIITGSTPATRALDYVTIPARNNFSGTNISFLAEVSINWNSFQLDNIYPMIVDNNHYFVRGKAFVAEFDRTSVTPYTYVVTEDGSTILSRGYSFEKQFSPHVFGFILSGDVEVTSFVNGNSGETSHGSTWKGTDSDALVEIGGRLSDSTKLYGHIRNLRIWNRVLTDSQMREKV</sequence>
<protein>
    <submittedName>
        <fullName evidence="2">Putative tail fiber protein</fullName>
    </submittedName>
</protein>
<dbReference type="SUPFAM" id="SSF49899">
    <property type="entry name" value="Concanavalin A-like lectins/glucanases"/>
    <property type="match status" value="1"/>
</dbReference>
<reference evidence="2 3" key="1">
    <citation type="journal article" date="2016" name="PLoS ONE">
        <title>Three New Escherichia coli Phages from the Human Gut Show Promising Potential for Phage Therapy.</title>
        <authorList>
            <person name="Dalmasso M."/>
            <person name="Strain R."/>
            <person name="Neve H."/>
            <person name="Franz C.M."/>
            <person name="Cousin F.J."/>
            <person name="Ross R.P."/>
            <person name="Hill C."/>
        </authorList>
    </citation>
    <scope>NUCLEOTIDE SEQUENCE [LARGE SCALE GENOMIC DNA]</scope>
</reference>
<evidence type="ECO:0000256" key="1">
    <source>
        <dbReference type="SAM" id="MobiDB-lite"/>
    </source>
</evidence>
<feature type="region of interest" description="Disordered" evidence="1">
    <location>
        <begin position="340"/>
        <end position="378"/>
    </location>
</feature>
<dbReference type="Proteomes" id="UP000222655">
    <property type="component" value="Segment"/>
</dbReference>
<evidence type="ECO:0000313" key="3">
    <source>
        <dbReference type="Proteomes" id="UP000222655"/>
    </source>
</evidence>
<name>A0A0U2DE20_9CAUD</name>
<feature type="compositionally biased region" description="Low complexity" evidence="1">
    <location>
        <begin position="139"/>
        <end position="148"/>
    </location>
</feature>
<keyword evidence="3" id="KW-1185">Reference proteome</keyword>
<proteinExistence type="predicted"/>